<evidence type="ECO:0000313" key="3">
    <source>
        <dbReference type="Proteomes" id="UP001165136"/>
    </source>
</evidence>
<comment type="caution">
    <text evidence="2">The sequence shown here is derived from an EMBL/GenBank/DDBJ whole genome shotgun (WGS) entry which is preliminary data.</text>
</comment>
<keyword evidence="3" id="KW-1185">Reference proteome</keyword>
<dbReference type="Pfam" id="PF11203">
    <property type="entry name" value="EccE"/>
    <property type="match status" value="1"/>
</dbReference>
<accession>A0A9W6R9C0</accession>
<evidence type="ECO:0000313" key="2">
    <source>
        <dbReference type="EMBL" id="GLY71626.1"/>
    </source>
</evidence>
<proteinExistence type="predicted"/>
<evidence type="ECO:0000259" key="1">
    <source>
        <dbReference type="Pfam" id="PF11203"/>
    </source>
</evidence>
<organism evidence="2 3">
    <name type="scientific">Amycolatopsis taiwanensis</name>
    <dbReference type="NCBI Taxonomy" id="342230"/>
    <lineage>
        <taxon>Bacteria</taxon>
        <taxon>Bacillati</taxon>
        <taxon>Actinomycetota</taxon>
        <taxon>Actinomycetes</taxon>
        <taxon>Pseudonocardiales</taxon>
        <taxon>Pseudonocardiaceae</taxon>
        <taxon>Amycolatopsis</taxon>
    </lineage>
</organism>
<feature type="domain" description="Type VII secretion system protein EccE" evidence="1">
    <location>
        <begin position="130"/>
        <end position="198"/>
    </location>
</feature>
<dbReference type="Proteomes" id="UP001165136">
    <property type="component" value="Unassembled WGS sequence"/>
</dbReference>
<reference evidence="2" key="1">
    <citation type="submission" date="2023-03" db="EMBL/GenBank/DDBJ databases">
        <title>Amycolatopsis taiwanensis NBRC 103393.</title>
        <authorList>
            <person name="Ichikawa N."/>
            <person name="Sato H."/>
            <person name="Tonouchi N."/>
        </authorList>
    </citation>
    <scope>NUCLEOTIDE SEQUENCE</scope>
    <source>
        <strain evidence="2">NBRC 103393</strain>
    </source>
</reference>
<name>A0A9W6R9C0_9PSEU</name>
<dbReference type="InterPro" id="IPR050051">
    <property type="entry name" value="EccE_dom"/>
</dbReference>
<gene>
    <name evidence="2" type="ORF">Atai01_82450</name>
</gene>
<dbReference type="AlphaFoldDB" id="A0A9W6R9C0"/>
<sequence length="299" mass="32065">MAITAARIRGRWAYEWLILSYGYLSRRRDRDLPGAAGGALLRSIAPETKGFEDTLDGDQVFLVSRAAGISAVLQPAPGPLPPAEAMLPPSDERGLAFAVQVIHHVGPGGGLAPRVWVALQALRTIDVHQDTDIRRELGNALRRVRRRLRRDGLSTVALGEREFCGTVASLAHVTAGRGRVREEWRLWHSGPIAQATFRLGGWARLSAAFAPQVVRGLLAAAPHAAVTISVTTSRSATATRTDATMRVAAASLPVLEQAAQTLARLADGYGLATERLDGRHAWGLAATLPIGLPETPRSR</sequence>
<dbReference type="EMBL" id="BSTI01000042">
    <property type="protein sequence ID" value="GLY71626.1"/>
    <property type="molecule type" value="Genomic_DNA"/>
</dbReference>
<protein>
    <recommendedName>
        <fullName evidence="1">Type VII secretion system protein EccE domain-containing protein</fullName>
    </recommendedName>
</protein>